<keyword evidence="2" id="KW-1185">Reference proteome</keyword>
<sequence length="99" mass="10794">MDALLQKQTRNSPPKAKSGRGFVGTFFLIKATLRVAQIIGALLKGSCLLIGNWLHRGHSYRSSAGTHQVDKLALEGEGGSFQNVKVKEPENDLQSTARF</sequence>
<evidence type="ECO:0000313" key="2">
    <source>
        <dbReference type="Proteomes" id="UP001054945"/>
    </source>
</evidence>
<dbReference type="Proteomes" id="UP001054945">
    <property type="component" value="Unassembled WGS sequence"/>
</dbReference>
<proteinExistence type="predicted"/>
<evidence type="ECO:0000313" key="1">
    <source>
        <dbReference type="EMBL" id="GIY22319.1"/>
    </source>
</evidence>
<name>A0AAV4RML5_CAEEX</name>
<dbReference type="EMBL" id="BPLR01008134">
    <property type="protein sequence ID" value="GIY22319.1"/>
    <property type="molecule type" value="Genomic_DNA"/>
</dbReference>
<protein>
    <submittedName>
        <fullName evidence="1">Uncharacterized protein</fullName>
    </submittedName>
</protein>
<accession>A0AAV4RML5</accession>
<gene>
    <name evidence="1" type="ORF">CEXT_425131</name>
</gene>
<organism evidence="1 2">
    <name type="scientific">Caerostris extrusa</name>
    <name type="common">Bark spider</name>
    <name type="synonym">Caerostris bankana</name>
    <dbReference type="NCBI Taxonomy" id="172846"/>
    <lineage>
        <taxon>Eukaryota</taxon>
        <taxon>Metazoa</taxon>
        <taxon>Ecdysozoa</taxon>
        <taxon>Arthropoda</taxon>
        <taxon>Chelicerata</taxon>
        <taxon>Arachnida</taxon>
        <taxon>Araneae</taxon>
        <taxon>Araneomorphae</taxon>
        <taxon>Entelegynae</taxon>
        <taxon>Araneoidea</taxon>
        <taxon>Araneidae</taxon>
        <taxon>Caerostris</taxon>
    </lineage>
</organism>
<reference evidence="1 2" key="1">
    <citation type="submission" date="2021-06" db="EMBL/GenBank/DDBJ databases">
        <title>Caerostris extrusa draft genome.</title>
        <authorList>
            <person name="Kono N."/>
            <person name="Arakawa K."/>
        </authorList>
    </citation>
    <scope>NUCLEOTIDE SEQUENCE [LARGE SCALE GENOMIC DNA]</scope>
</reference>
<comment type="caution">
    <text evidence="1">The sequence shown here is derived from an EMBL/GenBank/DDBJ whole genome shotgun (WGS) entry which is preliminary data.</text>
</comment>
<dbReference type="AlphaFoldDB" id="A0AAV4RML5"/>